<dbReference type="AlphaFoldDB" id="A0A1W6MWY9"/>
<proteinExistence type="predicted"/>
<dbReference type="EMBL" id="CP019948">
    <property type="protein sequence ID" value="ARN82056.1"/>
    <property type="molecule type" value="Genomic_DNA"/>
</dbReference>
<evidence type="ECO:0000313" key="2">
    <source>
        <dbReference type="Proteomes" id="UP000193978"/>
    </source>
</evidence>
<organism evidence="1 2">
    <name type="scientific">Methylocystis bryophila</name>
    <dbReference type="NCBI Taxonomy" id="655015"/>
    <lineage>
        <taxon>Bacteria</taxon>
        <taxon>Pseudomonadati</taxon>
        <taxon>Pseudomonadota</taxon>
        <taxon>Alphaproteobacteria</taxon>
        <taxon>Hyphomicrobiales</taxon>
        <taxon>Methylocystaceae</taxon>
        <taxon>Methylocystis</taxon>
    </lineage>
</organism>
<reference evidence="1 2" key="1">
    <citation type="submission" date="2017-02" db="EMBL/GenBank/DDBJ databases">
        <authorList>
            <person name="Peterson S.W."/>
        </authorList>
    </citation>
    <scope>NUCLEOTIDE SEQUENCE [LARGE SCALE GENOMIC DNA]</scope>
    <source>
        <strain evidence="1 2">S285</strain>
    </source>
</reference>
<dbReference type="KEGG" id="mbry:B1812_14310"/>
<dbReference type="Proteomes" id="UP000193978">
    <property type="component" value="Chromosome"/>
</dbReference>
<evidence type="ECO:0000313" key="1">
    <source>
        <dbReference type="EMBL" id="ARN82056.1"/>
    </source>
</evidence>
<sequence>MLAVDRVTFVQAITPERSAISSASRSRTTRSKRTELQIKNSELVARLLALTPATTKRPALPRGAINMQ</sequence>
<accession>A0A1W6MWY9</accession>
<gene>
    <name evidence="1" type="ORF">B1812_14310</name>
</gene>
<keyword evidence="2" id="KW-1185">Reference proteome</keyword>
<name>A0A1W6MWY9_9HYPH</name>
<protein>
    <submittedName>
        <fullName evidence="1">Uncharacterized protein</fullName>
    </submittedName>
</protein>